<evidence type="ECO:0000256" key="4">
    <source>
        <dbReference type="ARBA" id="ARBA00022692"/>
    </source>
</evidence>
<dbReference type="InterPro" id="IPR005828">
    <property type="entry name" value="MFS_sugar_transport-like"/>
</dbReference>
<evidence type="ECO:0000256" key="3">
    <source>
        <dbReference type="ARBA" id="ARBA00022448"/>
    </source>
</evidence>
<dbReference type="OrthoDB" id="2153661at2759"/>
<proteinExistence type="inferred from homology"/>
<keyword evidence="6 8" id="KW-0472">Membrane</keyword>
<dbReference type="RefSeq" id="XP_046115343.1">
    <property type="nucleotide sequence ID" value="XM_046265299.1"/>
</dbReference>
<feature type="transmembrane region" description="Helical" evidence="8">
    <location>
        <begin position="94"/>
        <end position="113"/>
    </location>
</feature>
<evidence type="ECO:0000256" key="8">
    <source>
        <dbReference type="SAM" id="Phobius"/>
    </source>
</evidence>
<feature type="transmembrane region" description="Helical" evidence="8">
    <location>
        <begin position="316"/>
        <end position="336"/>
    </location>
</feature>
<comment type="subcellular location">
    <subcellularLocation>
        <location evidence="1">Membrane</location>
        <topology evidence="1">Multi-pass membrane protein</topology>
    </subcellularLocation>
</comment>
<feature type="transmembrane region" description="Helical" evidence="8">
    <location>
        <begin position="189"/>
        <end position="214"/>
    </location>
</feature>
<dbReference type="SUPFAM" id="SSF103473">
    <property type="entry name" value="MFS general substrate transporter"/>
    <property type="match status" value="1"/>
</dbReference>
<dbReference type="Pfam" id="PF00083">
    <property type="entry name" value="Sugar_tr"/>
    <property type="match status" value="2"/>
</dbReference>
<feature type="compositionally biased region" description="Basic and acidic residues" evidence="7">
    <location>
        <begin position="18"/>
        <end position="30"/>
    </location>
</feature>
<feature type="transmembrane region" description="Helical" evidence="8">
    <location>
        <begin position="120"/>
        <end position="141"/>
    </location>
</feature>
<gene>
    <name evidence="10" type="ORF">F5Z01DRAFT_676906</name>
</gene>
<feature type="compositionally biased region" description="Polar residues" evidence="7">
    <location>
        <begin position="1"/>
        <end position="10"/>
    </location>
</feature>
<comment type="similarity">
    <text evidence="2">Belongs to the major facilitator superfamily. Sugar transporter (TC 2.A.1.1) family.</text>
</comment>
<dbReference type="Gene3D" id="1.20.1250.20">
    <property type="entry name" value="MFS general substrate transporter like domains"/>
    <property type="match status" value="1"/>
</dbReference>
<dbReference type="PROSITE" id="PS50850">
    <property type="entry name" value="MFS"/>
    <property type="match status" value="1"/>
</dbReference>
<feature type="region of interest" description="Disordered" evidence="7">
    <location>
        <begin position="1"/>
        <end position="41"/>
    </location>
</feature>
<organism evidence="10 11">
    <name type="scientific">Emericellopsis atlantica</name>
    <dbReference type="NCBI Taxonomy" id="2614577"/>
    <lineage>
        <taxon>Eukaryota</taxon>
        <taxon>Fungi</taxon>
        <taxon>Dikarya</taxon>
        <taxon>Ascomycota</taxon>
        <taxon>Pezizomycotina</taxon>
        <taxon>Sordariomycetes</taxon>
        <taxon>Hypocreomycetidae</taxon>
        <taxon>Hypocreales</taxon>
        <taxon>Bionectriaceae</taxon>
        <taxon>Emericellopsis</taxon>
    </lineage>
</organism>
<evidence type="ECO:0000256" key="2">
    <source>
        <dbReference type="ARBA" id="ARBA00010992"/>
    </source>
</evidence>
<evidence type="ECO:0000313" key="10">
    <source>
        <dbReference type="EMBL" id="KAG9251419.1"/>
    </source>
</evidence>
<dbReference type="PANTHER" id="PTHR23508">
    <property type="entry name" value="CARBOXYLIC ACID TRANSPORTER PROTEIN HOMOLOG"/>
    <property type="match status" value="1"/>
</dbReference>
<keyword evidence="5 8" id="KW-1133">Transmembrane helix</keyword>
<dbReference type="GO" id="GO:0005886">
    <property type="term" value="C:plasma membrane"/>
    <property type="evidence" value="ECO:0007669"/>
    <property type="project" value="TreeGrafter"/>
</dbReference>
<evidence type="ECO:0000259" key="9">
    <source>
        <dbReference type="PROSITE" id="PS50850"/>
    </source>
</evidence>
<feature type="domain" description="Major facilitator superfamily (MFS) profile" evidence="9">
    <location>
        <begin position="53"/>
        <end position="469"/>
    </location>
</feature>
<keyword evidence="4 8" id="KW-0812">Transmembrane</keyword>
<dbReference type="AlphaFoldDB" id="A0A9P7ZFZ9"/>
<keyword evidence="11" id="KW-1185">Reference proteome</keyword>
<dbReference type="Proteomes" id="UP000887229">
    <property type="component" value="Unassembled WGS sequence"/>
</dbReference>
<evidence type="ECO:0000256" key="6">
    <source>
        <dbReference type="ARBA" id="ARBA00023136"/>
    </source>
</evidence>
<sequence>MSATNESEIQATAPHGPVEVKKPASDKDEANVETGSIDEPEKGSYSKLSVWLMVLFSGLAIGSDGYNAAVIGNLQLMLKVLYPDALTSDMSSRLSNSFLIGMIIGMLFFGVIVDQLGRKTGAVATTVLLVLGIALSAAANGTSPQGLIWMLVIARGVAGVGAGGEYPVSGAGAAEATDESGAYRKHRGFMFAMLATLSASLGYVWAALVPLLLLLCVSREEGKYEIVWRTAFALGAIPPLGIFWFRIRMAVATAYRNSSMRKQKVPYLLALKRYYRPLIGVASCWFLYNWISIPFGIFSSTIIARSNAGNSLVKNLGWGCLINCFYLPGPFIGGVLSDKIGRRKTMALGFMMQAVLGFVLGGAMKQIQSIFPLFIVLYGIFLTLGEVGPGSTVVLTASECFPTSIRGQMMGFISACSKAGAAVGTQVFTALLNNYASTPEKGDQVAFLVGSAFAVLGALVAFFVIPDVSRNLDDDDAAWKVYLADNGWDAHWGDTETKDPAGVMMNRARD</sequence>
<dbReference type="GO" id="GO:0046943">
    <property type="term" value="F:carboxylic acid transmembrane transporter activity"/>
    <property type="evidence" value="ECO:0007669"/>
    <property type="project" value="TreeGrafter"/>
</dbReference>
<evidence type="ECO:0000256" key="5">
    <source>
        <dbReference type="ARBA" id="ARBA00022989"/>
    </source>
</evidence>
<dbReference type="PROSITE" id="PS00216">
    <property type="entry name" value="SUGAR_TRANSPORT_1"/>
    <property type="match status" value="1"/>
</dbReference>
<name>A0A9P7ZFZ9_9HYPO</name>
<feature type="transmembrane region" description="Helical" evidence="8">
    <location>
        <begin position="147"/>
        <end position="168"/>
    </location>
</feature>
<dbReference type="InterPro" id="IPR036259">
    <property type="entry name" value="MFS_trans_sf"/>
</dbReference>
<dbReference type="InterPro" id="IPR020846">
    <property type="entry name" value="MFS_dom"/>
</dbReference>
<dbReference type="InterPro" id="IPR005829">
    <property type="entry name" value="Sugar_transporter_CS"/>
</dbReference>
<protein>
    <submittedName>
        <fullName evidence="10">Major facilitator superfamily domain-containing protein</fullName>
    </submittedName>
</protein>
<feature type="transmembrane region" description="Helical" evidence="8">
    <location>
        <begin position="50"/>
        <end position="74"/>
    </location>
</feature>
<dbReference type="EMBL" id="MU251268">
    <property type="protein sequence ID" value="KAG9251419.1"/>
    <property type="molecule type" value="Genomic_DNA"/>
</dbReference>
<feature type="transmembrane region" description="Helical" evidence="8">
    <location>
        <begin position="278"/>
        <end position="304"/>
    </location>
</feature>
<dbReference type="PANTHER" id="PTHR23508:SF10">
    <property type="entry name" value="CARBOXYLIC ACID TRANSPORTER PROTEIN HOMOLOG"/>
    <property type="match status" value="1"/>
</dbReference>
<feature type="transmembrane region" description="Helical" evidence="8">
    <location>
        <begin position="409"/>
        <end position="432"/>
    </location>
</feature>
<dbReference type="FunFam" id="1.20.1250.20:FF:000140">
    <property type="entry name" value="Putative MFS phospholipid transporter"/>
    <property type="match status" value="1"/>
</dbReference>
<keyword evidence="3" id="KW-0813">Transport</keyword>
<evidence type="ECO:0000256" key="7">
    <source>
        <dbReference type="SAM" id="MobiDB-lite"/>
    </source>
</evidence>
<dbReference type="GeneID" id="70296202"/>
<evidence type="ECO:0000313" key="11">
    <source>
        <dbReference type="Proteomes" id="UP000887229"/>
    </source>
</evidence>
<evidence type="ECO:0000256" key="1">
    <source>
        <dbReference type="ARBA" id="ARBA00004141"/>
    </source>
</evidence>
<comment type="caution">
    <text evidence="10">The sequence shown here is derived from an EMBL/GenBank/DDBJ whole genome shotgun (WGS) entry which is preliminary data.</text>
</comment>
<feature type="transmembrane region" description="Helical" evidence="8">
    <location>
        <begin position="226"/>
        <end position="247"/>
    </location>
</feature>
<feature type="transmembrane region" description="Helical" evidence="8">
    <location>
        <begin position="444"/>
        <end position="465"/>
    </location>
</feature>
<accession>A0A9P7ZFZ9</accession>
<feature type="transmembrane region" description="Helical" evidence="8">
    <location>
        <begin position="370"/>
        <end position="397"/>
    </location>
</feature>
<reference evidence="10" key="1">
    <citation type="journal article" date="2021" name="IMA Fungus">
        <title>Genomic characterization of three marine fungi, including Emericellopsis atlantica sp. nov. with signatures of a generalist lifestyle and marine biomass degradation.</title>
        <authorList>
            <person name="Hagestad O.C."/>
            <person name="Hou L."/>
            <person name="Andersen J.H."/>
            <person name="Hansen E.H."/>
            <person name="Altermark B."/>
            <person name="Li C."/>
            <person name="Kuhnert E."/>
            <person name="Cox R.J."/>
            <person name="Crous P.W."/>
            <person name="Spatafora J.W."/>
            <person name="Lail K."/>
            <person name="Amirebrahimi M."/>
            <person name="Lipzen A."/>
            <person name="Pangilinan J."/>
            <person name="Andreopoulos W."/>
            <person name="Hayes R.D."/>
            <person name="Ng V."/>
            <person name="Grigoriev I.V."/>
            <person name="Jackson S.A."/>
            <person name="Sutton T.D.S."/>
            <person name="Dobson A.D.W."/>
            <person name="Rama T."/>
        </authorList>
    </citation>
    <scope>NUCLEOTIDE SEQUENCE</scope>
    <source>
        <strain evidence="10">TS7</strain>
    </source>
</reference>